<feature type="region of interest" description="Disordered" evidence="1">
    <location>
        <begin position="109"/>
        <end position="186"/>
    </location>
</feature>
<feature type="compositionally biased region" description="Basic and acidic residues" evidence="1">
    <location>
        <begin position="1"/>
        <end position="14"/>
    </location>
</feature>
<feature type="compositionally biased region" description="Polar residues" evidence="1">
    <location>
        <begin position="127"/>
        <end position="138"/>
    </location>
</feature>
<protein>
    <submittedName>
        <fullName evidence="2">Uncharacterized protein</fullName>
    </submittedName>
</protein>
<proteinExistence type="predicted"/>
<feature type="region of interest" description="Disordered" evidence="1">
    <location>
        <begin position="315"/>
        <end position="365"/>
    </location>
</feature>
<reference evidence="2" key="1">
    <citation type="submission" date="2021-01" db="EMBL/GenBank/DDBJ databases">
        <authorList>
            <person name="Corre E."/>
            <person name="Pelletier E."/>
            <person name="Niang G."/>
            <person name="Scheremetjew M."/>
            <person name="Finn R."/>
            <person name="Kale V."/>
            <person name="Holt S."/>
            <person name="Cochrane G."/>
            <person name="Meng A."/>
            <person name="Brown T."/>
            <person name="Cohen L."/>
        </authorList>
    </citation>
    <scope>NUCLEOTIDE SEQUENCE</scope>
    <source>
        <strain evidence="2">CCMP1243</strain>
    </source>
</reference>
<sequence length="409" mass="41856">MKRAYDHDSAETKNPRLGHGASGGVGTAASSQSMAHPGMQRLLGMPDGPATSGDMVPSFGMQQGMPGMAPGSGQFPNMGAGIYGSEGMLNPALAGVMGSLSNMGQLSMPYSGAGGRGQAGYDDRSGGQPSAPSWSGQASREGWMFVPSNMKGKGASQQSPQQPKGRPDNAGGDDAGSKRSRGNYKCSKCGLPKKGHICAYQPKLRRRDDVDQVDSMNAAVQVEMDPAMTVRELELTLQGTPESYNITQDAGMGSSVHASPVLEPIGQGMLPLPGGVLPPLPGSFANPLPDVFHDQGMALPATAAVTGIFFQQQHRPPPALTAPTGPASTTSEGVPSTPLSDALAGGNPAPLPTAMERSQDAADAQPVVAAGMHPFAVGASELVPPSLEAREEPNGHTNGNANSLSTAPR</sequence>
<feature type="compositionally biased region" description="Low complexity" evidence="1">
    <location>
        <begin position="321"/>
        <end position="330"/>
    </location>
</feature>
<dbReference type="AlphaFoldDB" id="A0A7S2RJQ8"/>
<gene>
    <name evidence="2" type="ORF">RMAR1173_LOCUS5267</name>
</gene>
<evidence type="ECO:0000256" key="1">
    <source>
        <dbReference type="SAM" id="MobiDB-lite"/>
    </source>
</evidence>
<feature type="compositionally biased region" description="Polar residues" evidence="1">
    <location>
        <begin position="395"/>
        <end position="409"/>
    </location>
</feature>
<evidence type="ECO:0000313" key="2">
    <source>
        <dbReference type="EMBL" id="CAD9673093.1"/>
    </source>
</evidence>
<organism evidence="2">
    <name type="scientific">Rhizochromulina marina</name>
    <dbReference type="NCBI Taxonomy" id="1034831"/>
    <lineage>
        <taxon>Eukaryota</taxon>
        <taxon>Sar</taxon>
        <taxon>Stramenopiles</taxon>
        <taxon>Ochrophyta</taxon>
        <taxon>Dictyochophyceae</taxon>
        <taxon>Rhizochromulinales</taxon>
        <taxon>Rhizochromulina</taxon>
    </lineage>
</organism>
<name>A0A7S2RJQ8_9STRA</name>
<feature type="region of interest" description="Disordered" evidence="1">
    <location>
        <begin position="1"/>
        <end position="32"/>
    </location>
</feature>
<feature type="region of interest" description="Disordered" evidence="1">
    <location>
        <begin position="381"/>
        <end position="409"/>
    </location>
</feature>
<dbReference type="EMBL" id="HBHJ01008155">
    <property type="protein sequence ID" value="CAD9673093.1"/>
    <property type="molecule type" value="Transcribed_RNA"/>
</dbReference>
<accession>A0A7S2RJQ8</accession>